<organism evidence="9 10">
    <name type="scientific">Sulfobacillus benefaciens</name>
    <dbReference type="NCBI Taxonomy" id="453960"/>
    <lineage>
        <taxon>Bacteria</taxon>
        <taxon>Bacillati</taxon>
        <taxon>Bacillota</taxon>
        <taxon>Clostridia</taxon>
        <taxon>Eubacteriales</taxon>
        <taxon>Clostridiales Family XVII. Incertae Sedis</taxon>
        <taxon>Sulfobacillus</taxon>
    </lineage>
</organism>
<evidence type="ECO:0000256" key="4">
    <source>
        <dbReference type="PIRSR" id="PIRSR606118-50"/>
    </source>
</evidence>
<protein>
    <recommendedName>
        <fullName evidence="11">Recombinase family protein</fullName>
    </recommendedName>
</protein>
<dbReference type="InterPro" id="IPR011109">
    <property type="entry name" value="DNA_bind_recombinase_dom"/>
</dbReference>
<evidence type="ECO:0000313" key="9">
    <source>
        <dbReference type="EMBL" id="PSR24724.1"/>
    </source>
</evidence>
<evidence type="ECO:0000256" key="5">
    <source>
        <dbReference type="PROSITE-ProRule" id="PRU10137"/>
    </source>
</evidence>
<dbReference type="InterPro" id="IPR006118">
    <property type="entry name" value="Recombinase_CS"/>
</dbReference>
<dbReference type="PANTHER" id="PTHR30461">
    <property type="entry name" value="DNA-INVERTASE FROM LAMBDOID PROPHAGE"/>
    <property type="match status" value="1"/>
</dbReference>
<dbReference type="PROSITE" id="PS51736">
    <property type="entry name" value="RECOMBINASES_3"/>
    <property type="match status" value="1"/>
</dbReference>
<evidence type="ECO:0000256" key="6">
    <source>
        <dbReference type="SAM" id="Coils"/>
    </source>
</evidence>
<dbReference type="EMBL" id="PXYT01000069">
    <property type="protein sequence ID" value="PSR24724.1"/>
    <property type="molecule type" value="Genomic_DNA"/>
</dbReference>
<feature type="coiled-coil region" evidence="6">
    <location>
        <begin position="444"/>
        <end position="471"/>
    </location>
</feature>
<dbReference type="GO" id="GO:0003677">
    <property type="term" value="F:DNA binding"/>
    <property type="evidence" value="ECO:0007669"/>
    <property type="project" value="UniProtKB-KW"/>
</dbReference>
<dbReference type="PROSITE" id="PS00397">
    <property type="entry name" value="RECOMBINASES_1"/>
    <property type="match status" value="1"/>
</dbReference>
<feature type="domain" description="Resolvase/invertase-type recombinase catalytic" evidence="7">
    <location>
        <begin position="47"/>
        <end position="192"/>
    </location>
</feature>
<dbReference type="Pfam" id="PF13408">
    <property type="entry name" value="Zn_ribbon_recom"/>
    <property type="match status" value="1"/>
</dbReference>
<gene>
    <name evidence="9" type="ORF">C7B43_18390</name>
</gene>
<keyword evidence="3" id="KW-0233">DNA recombination</keyword>
<evidence type="ECO:0000256" key="3">
    <source>
        <dbReference type="ARBA" id="ARBA00023172"/>
    </source>
</evidence>
<name>A0A2T2WR56_9FIRM</name>
<dbReference type="Gene3D" id="3.90.1750.20">
    <property type="entry name" value="Putative Large Serine Recombinase, Chain B, Domain 2"/>
    <property type="match status" value="1"/>
</dbReference>
<keyword evidence="2" id="KW-0238">DNA-binding</keyword>
<keyword evidence="6" id="KW-0175">Coiled coil</keyword>
<dbReference type="GO" id="GO:0015074">
    <property type="term" value="P:DNA integration"/>
    <property type="evidence" value="ECO:0007669"/>
    <property type="project" value="UniProtKB-KW"/>
</dbReference>
<dbReference type="CDD" id="cd00338">
    <property type="entry name" value="Ser_Recombinase"/>
    <property type="match status" value="1"/>
</dbReference>
<evidence type="ECO:0000259" key="7">
    <source>
        <dbReference type="PROSITE" id="PS51736"/>
    </source>
</evidence>
<dbReference type="SUPFAM" id="SSF53041">
    <property type="entry name" value="Resolvase-like"/>
    <property type="match status" value="1"/>
</dbReference>
<dbReference type="Proteomes" id="UP000242699">
    <property type="component" value="Unassembled WGS sequence"/>
</dbReference>
<evidence type="ECO:0000313" key="10">
    <source>
        <dbReference type="Proteomes" id="UP000242699"/>
    </source>
</evidence>
<dbReference type="InterPro" id="IPR006119">
    <property type="entry name" value="Resolv_N"/>
</dbReference>
<reference evidence="9 10" key="1">
    <citation type="journal article" date="2014" name="BMC Genomics">
        <title>Comparison of environmental and isolate Sulfobacillus genomes reveals diverse carbon, sulfur, nitrogen, and hydrogen metabolisms.</title>
        <authorList>
            <person name="Justice N.B."/>
            <person name="Norman A."/>
            <person name="Brown C.T."/>
            <person name="Singh A."/>
            <person name="Thomas B.C."/>
            <person name="Banfield J.F."/>
        </authorList>
    </citation>
    <scope>NUCLEOTIDE SEQUENCE [LARGE SCALE GENOMIC DNA]</scope>
    <source>
        <strain evidence="9">AMDSBA1</strain>
    </source>
</reference>
<accession>A0A2T2WR56</accession>
<dbReference type="InterPro" id="IPR025827">
    <property type="entry name" value="Zn_ribbon_recom_dom"/>
</dbReference>
<evidence type="ECO:0008006" key="11">
    <source>
        <dbReference type="Google" id="ProtNLM"/>
    </source>
</evidence>
<sequence length="539" mass="61275">MRKSGCAPCEYPIVGRGCHGAPRGHSGHPEADDGRSCTFDQEGAVVVIAIYARVSTEEQALHGASLISQVEACRQHLGSPADTIQEFVDGGESGATLDRPQLAKLRQAIAQGQVSRLVIYDPDRLSRKLVHQLLLTEEFERAGVSLEFVNFEWEQSPEGRLFYSLRGAISEFEREKIRERTRRGWMTKARHGQLVAGMQRYGYLYDPQTKTVREDPETAPVVREIFRLAAEEHLSTGRIAQELARRRIKPPRGTVWWRDTVSKILRNPAYTGLAYVHQYDSVVRYRPRDPDEWIAIEVPAIVDPEVWSQARAVIYQYQKTWKGRQELPMLLRRVVYCGQCGHMMSTNVRTLGGVTYRYYFCPNRHIRKYHTDASPHPAPCTMPWIPASPVEDAVWTDVVALLDDPDAWKAAQETVEPVGESDATRIAEDLQRVRRSRNRLLELVRKELITLEDAERDLGVLKKEETRLKDEEDHLRQVQPSLPAIARNVREAMGPDLSVLSWEARREIILRLIEKVTLSVDATGTIQAAIQFIGGTSNR</sequence>
<proteinExistence type="predicted"/>
<dbReference type="Gene3D" id="3.40.50.1390">
    <property type="entry name" value="Resolvase, N-terminal catalytic domain"/>
    <property type="match status" value="1"/>
</dbReference>
<dbReference type="InterPro" id="IPR036162">
    <property type="entry name" value="Resolvase-like_N_sf"/>
</dbReference>
<dbReference type="GO" id="GO:0000150">
    <property type="term" value="F:DNA strand exchange activity"/>
    <property type="evidence" value="ECO:0007669"/>
    <property type="project" value="InterPro"/>
</dbReference>
<dbReference type="Pfam" id="PF07508">
    <property type="entry name" value="Recombinase"/>
    <property type="match status" value="1"/>
</dbReference>
<comment type="caution">
    <text evidence="9">The sequence shown here is derived from an EMBL/GenBank/DDBJ whole genome shotgun (WGS) entry which is preliminary data.</text>
</comment>
<dbReference type="PROSITE" id="PS51737">
    <property type="entry name" value="RECOMBINASE_DNA_BIND"/>
    <property type="match status" value="1"/>
</dbReference>
<feature type="active site" description="O-(5'-phospho-DNA)-serine intermediate" evidence="4 5">
    <location>
        <position position="55"/>
    </location>
</feature>
<evidence type="ECO:0000256" key="1">
    <source>
        <dbReference type="ARBA" id="ARBA00022908"/>
    </source>
</evidence>
<dbReference type="Pfam" id="PF00239">
    <property type="entry name" value="Resolvase"/>
    <property type="match status" value="1"/>
</dbReference>
<keyword evidence="1" id="KW-0229">DNA integration</keyword>
<dbReference type="PANTHER" id="PTHR30461:SF23">
    <property type="entry name" value="DNA RECOMBINASE-RELATED"/>
    <property type="match status" value="1"/>
</dbReference>
<evidence type="ECO:0000256" key="2">
    <source>
        <dbReference type="ARBA" id="ARBA00023125"/>
    </source>
</evidence>
<dbReference type="InterPro" id="IPR050639">
    <property type="entry name" value="SSR_resolvase"/>
</dbReference>
<dbReference type="AlphaFoldDB" id="A0A2T2WR56"/>
<evidence type="ECO:0000259" key="8">
    <source>
        <dbReference type="PROSITE" id="PS51737"/>
    </source>
</evidence>
<dbReference type="SMART" id="SM00857">
    <property type="entry name" value="Resolvase"/>
    <property type="match status" value="1"/>
</dbReference>
<dbReference type="InterPro" id="IPR038109">
    <property type="entry name" value="DNA_bind_recomb_sf"/>
</dbReference>
<feature type="domain" description="Recombinase" evidence="8">
    <location>
        <begin position="200"/>
        <end position="320"/>
    </location>
</feature>